<proteinExistence type="inferred from homology"/>
<dbReference type="InterPro" id="IPR008995">
    <property type="entry name" value="Mo/tungstate-bd_C_term_dom"/>
</dbReference>
<feature type="region of interest" description="Disordered" evidence="5">
    <location>
        <begin position="333"/>
        <end position="360"/>
    </location>
</feature>
<dbReference type="InterPro" id="IPR027417">
    <property type="entry name" value="P-loop_NTPase"/>
</dbReference>
<dbReference type="KEGG" id="azc:AZC_1232"/>
<dbReference type="PANTHER" id="PTHR42781">
    <property type="entry name" value="SPERMIDINE/PUTRESCINE IMPORT ATP-BINDING PROTEIN POTA"/>
    <property type="match status" value="1"/>
</dbReference>
<dbReference type="Pfam" id="PF08402">
    <property type="entry name" value="TOBE_2"/>
    <property type="match status" value="1"/>
</dbReference>
<dbReference type="HOGENOM" id="CLU_000604_1_1_5"/>
<evidence type="ECO:0000256" key="1">
    <source>
        <dbReference type="ARBA" id="ARBA00005417"/>
    </source>
</evidence>
<protein>
    <submittedName>
        <fullName evidence="7">ABC transporter ATP-binding protein</fullName>
    </submittedName>
</protein>
<feature type="compositionally biased region" description="Basic and acidic residues" evidence="5">
    <location>
        <begin position="335"/>
        <end position="360"/>
    </location>
</feature>
<dbReference type="GO" id="GO:0043190">
    <property type="term" value="C:ATP-binding cassette (ABC) transporter complex"/>
    <property type="evidence" value="ECO:0007669"/>
    <property type="project" value="InterPro"/>
</dbReference>
<dbReference type="Gene3D" id="2.40.50.100">
    <property type="match status" value="1"/>
</dbReference>
<keyword evidence="2" id="KW-0813">Transport</keyword>
<evidence type="ECO:0000313" key="8">
    <source>
        <dbReference type="Proteomes" id="UP000000270"/>
    </source>
</evidence>
<reference evidence="7 8" key="3">
    <citation type="journal article" date="2008" name="BMC Genomics">
        <title>The genome of the versatile nitrogen fixer Azorhizobium caulinodans ORS571.</title>
        <authorList>
            <person name="Lee KB."/>
            <person name="Backer P.D."/>
            <person name="Aono T."/>
            <person name="Liu CT."/>
            <person name="Suzuki S."/>
            <person name="Suzuki T."/>
            <person name="Kaneko T."/>
            <person name="Yamada M."/>
            <person name="Tabata S."/>
            <person name="Kupfer D.M."/>
            <person name="Najar F.Z."/>
            <person name="Wiley G.B."/>
            <person name="Roe B."/>
            <person name="Binnewies T.T."/>
            <person name="Ussery D.W."/>
            <person name="D'Haeze W."/>
            <person name="Herder J.D."/>
            <person name="Gevers D."/>
            <person name="Vereecke D."/>
            <person name="Holsters M."/>
            <person name="Oyaizu H."/>
        </authorList>
    </citation>
    <scope>NUCLEOTIDE SEQUENCE [LARGE SCALE GENOMIC DNA]</scope>
    <source>
        <strain evidence="8">ATCC 43989 / DSM 5975 / JCM 20966 / LMG 6465 / NBRC 14845 / NCIMB 13405 / ORS 571</strain>
    </source>
</reference>
<feature type="domain" description="ABC transporter" evidence="6">
    <location>
        <begin position="20"/>
        <end position="250"/>
    </location>
</feature>
<evidence type="ECO:0000259" key="6">
    <source>
        <dbReference type="PROSITE" id="PS50893"/>
    </source>
</evidence>
<dbReference type="InterPro" id="IPR017871">
    <property type="entry name" value="ABC_transporter-like_CS"/>
</dbReference>
<reference evidence="7 8" key="6">
    <citation type="journal article" date="2011" name="Appl. Environ. Microbiol.">
        <title>Involvement of the azorhizobial chromosome partition gene (parA) in the onset of bacteroid differentiation during Sesbania rostrata stem nodule development.</title>
        <authorList>
            <person name="Liu CT."/>
            <person name="Lee KB."/>
            <person name="Wang YS."/>
            <person name="Peng MH."/>
            <person name="Lee KT."/>
            <person name="Suzuki S."/>
            <person name="Suzuki T."/>
            <person name="Oyaizu H."/>
        </authorList>
    </citation>
    <scope>NUCLEOTIDE SEQUENCE [LARGE SCALE GENOMIC DNA]</scope>
    <source>
        <strain evidence="8">ATCC 43989 / DSM 5975 / JCM 20966 / LMG 6465 / NBRC 14845 / NCIMB 13405 / ORS 571</strain>
    </source>
</reference>
<sequence length="360" mass="38434">MILARTSSSTSAPGMASAFLTLDGLTKRYADHVAVDALSLAVAQGEFISLLGPSGCGKTTTLQMIAGFTEPSGGAIRLEGRDLVAVKPARRGLGIVFQSYALFPHMTAAENVAFGLEMQKVPKAERATRVADALTLVGLGALADRYPRRMSGGQQQRVALARALVIKPRILLLDEPLSNLDAKLREEMQIELRQIQRSLGTTTILVTHDQQEAMALSDRIVVMNAGKVEQIGRPQEVYERPATPFVASFLGKTNVFEAPVQAGEAVIGGLRVPCPPHLASAGRVSLSVRPEKIAFAQAGLACRVVSRVFQGTHWLFIGETPAGIATIVCQNDGAPKPEEGESVHLSWRPEDAGLRAGEGR</sequence>
<gene>
    <name evidence="7" type="ordered locus">AZC_1232</name>
</gene>
<evidence type="ECO:0000313" key="7">
    <source>
        <dbReference type="EMBL" id="BAF87230.1"/>
    </source>
</evidence>
<evidence type="ECO:0000256" key="5">
    <source>
        <dbReference type="SAM" id="MobiDB-lite"/>
    </source>
</evidence>
<organism evidence="7 8">
    <name type="scientific">Azorhizobium caulinodans (strain ATCC 43989 / DSM 5975 / JCM 20966 / LMG 6465 / NBRC 14845 / NCIMB 13405 / ORS 571)</name>
    <dbReference type="NCBI Taxonomy" id="438753"/>
    <lineage>
        <taxon>Bacteria</taxon>
        <taxon>Pseudomonadati</taxon>
        <taxon>Pseudomonadota</taxon>
        <taxon>Alphaproteobacteria</taxon>
        <taxon>Hyphomicrobiales</taxon>
        <taxon>Xanthobacteraceae</taxon>
        <taxon>Azorhizobium</taxon>
    </lineage>
</organism>
<dbReference type="PANTHER" id="PTHR42781:SF4">
    <property type="entry name" value="SPERMIDINE_PUTRESCINE IMPORT ATP-BINDING PROTEIN POTA"/>
    <property type="match status" value="1"/>
</dbReference>
<reference evidence="7 8" key="5">
    <citation type="journal article" date="2010" name="Appl. Environ. Microbiol.">
        <title>phrR-like gene praR of Azorhizobium caulinodans ORS571 is essential for symbiosis with Sesbania rostrata and is involved in expression of reb genes.</title>
        <authorList>
            <person name="Akiba N."/>
            <person name="Aono T."/>
            <person name="Toyazaki H."/>
            <person name="Sato S."/>
            <person name="Oyaizu H."/>
        </authorList>
    </citation>
    <scope>NUCLEOTIDE SEQUENCE [LARGE SCALE GENOMIC DNA]</scope>
    <source>
        <strain evidence="8">ATCC 43989 / DSM 5975 / JCM 20966 / LMG 6465 / NBRC 14845 / NCIMB 13405 / ORS 571</strain>
    </source>
</reference>
<dbReference type="FunFam" id="3.40.50.300:FF:000425">
    <property type="entry name" value="Probable ABC transporter, ATP-binding subunit"/>
    <property type="match status" value="1"/>
</dbReference>
<dbReference type="SUPFAM" id="SSF50331">
    <property type="entry name" value="MOP-like"/>
    <property type="match status" value="1"/>
</dbReference>
<dbReference type="InterPro" id="IPR003439">
    <property type="entry name" value="ABC_transporter-like_ATP-bd"/>
</dbReference>
<name>A8I0A4_AZOC5</name>
<keyword evidence="8" id="KW-1185">Reference proteome</keyword>
<dbReference type="Pfam" id="PF00005">
    <property type="entry name" value="ABC_tran"/>
    <property type="match status" value="1"/>
</dbReference>
<evidence type="ECO:0000256" key="4">
    <source>
        <dbReference type="ARBA" id="ARBA00022840"/>
    </source>
</evidence>
<dbReference type="PROSITE" id="PS00211">
    <property type="entry name" value="ABC_TRANSPORTER_1"/>
    <property type="match status" value="1"/>
</dbReference>
<dbReference type="GO" id="GO:0016887">
    <property type="term" value="F:ATP hydrolysis activity"/>
    <property type="evidence" value="ECO:0007669"/>
    <property type="project" value="InterPro"/>
</dbReference>
<reference evidence="7 8" key="1">
    <citation type="journal article" date="2007" name="Appl. Environ. Microbiol.">
        <title>Rhizobial factors required for stem nodule maturation and maintenance in Sesbania rostrata-Azorhizobium caulinodans ORS571 symbiosis.</title>
        <authorList>
            <person name="Suzuki S."/>
            <person name="Aono T."/>
            <person name="Lee KB."/>
            <person name="Suzuki T."/>
            <person name="Liu CT."/>
            <person name="Miwa H."/>
            <person name="Wakao S."/>
            <person name="Iki T."/>
            <person name="Oyaizu H."/>
        </authorList>
    </citation>
    <scope>NUCLEOTIDE SEQUENCE [LARGE SCALE GENOMIC DNA]</scope>
    <source>
        <strain evidence="8">ATCC 43989 / DSM 5975 / JCM 20966 / LMG 6465 / NBRC 14845 / NCIMB 13405 / ORS 571</strain>
    </source>
</reference>
<evidence type="ECO:0000256" key="3">
    <source>
        <dbReference type="ARBA" id="ARBA00022741"/>
    </source>
</evidence>
<dbReference type="SMART" id="SM00382">
    <property type="entry name" value="AAA"/>
    <property type="match status" value="1"/>
</dbReference>
<comment type="similarity">
    <text evidence="1">Belongs to the ABC transporter superfamily.</text>
</comment>
<reference evidence="7 8" key="4">
    <citation type="journal article" date="2009" name="Appl. Environ. Microbiol.">
        <title>Comparative genome-wide transcriptional profiling of Azorhizobium caulinodans ORS571 grown under free-living and symbiotic conditions.</title>
        <authorList>
            <person name="Tsukada S."/>
            <person name="Aono T."/>
            <person name="Akiba N."/>
            <person name="Lee KB."/>
            <person name="Liu CT."/>
            <person name="Toyazaki H."/>
            <person name="Oyaizu H."/>
        </authorList>
    </citation>
    <scope>NUCLEOTIDE SEQUENCE [LARGE SCALE GENOMIC DNA]</scope>
    <source>
        <strain evidence="8">ATCC 43989 / DSM 5975 / JCM 20966 / LMG 6465 / NBRC 14845 / NCIMB 13405 / ORS 571</strain>
    </source>
</reference>
<keyword evidence="4 7" id="KW-0067">ATP-binding</keyword>
<dbReference type="InterPro" id="IPR013611">
    <property type="entry name" value="Transp-assoc_OB_typ2"/>
</dbReference>
<dbReference type="AlphaFoldDB" id="A8I0A4"/>
<dbReference type="eggNOG" id="COG3842">
    <property type="taxonomic scope" value="Bacteria"/>
</dbReference>
<dbReference type="InterPro" id="IPR003593">
    <property type="entry name" value="AAA+_ATPase"/>
</dbReference>
<dbReference type="EMBL" id="AP009384">
    <property type="protein sequence ID" value="BAF87230.1"/>
    <property type="molecule type" value="Genomic_DNA"/>
</dbReference>
<dbReference type="Proteomes" id="UP000000270">
    <property type="component" value="Chromosome"/>
</dbReference>
<dbReference type="GO" id="GO:0005524">
    <property type="term" value="F:ATP binding"/>
    <property type="evidence" value="ECO:0007669"/>
    <property type="project" value="UniProtKB-KW"/>
</dbReference>
<dbReference type="Gene3D" id="3.40.50.300">
    <property type="entry name" value="P-loop containing nucleotide triphosphate hydrolases"/>
    <property type="match status" value="1"/>
</dbReference>
<dbReference type="SUPFAM" id="SSF52540">
    <property type="entry name" value="P-loop containing nucleoside triphosphate hydrolases"/>
    <property type="match status" value="1"/>
</dbReference>
<dbReference type="PROSITE" id="PS50893">
    <property type="entry name" value="ABC_TRANSPORTER_2"/>
    <property type="match status" value="1"/>
</dbReference>
<keyword evidence="3" id="KW-0547">Nucleotide-binding</keyword>
<dbReference type="STRING" id="438753.AZC_1232"/>
<dbReference type="GO" id="GO:0015697">
    <property type="term" value="P:quaternary ammonium group transport"/>
    <property type="evidence" value="ECO:0007669"/>
    <property type="project" value="UniProtKB-ARBA"/>
</dbReference>
<evidence type="ECO:0000256" key="2">
    <source>
        <dbReference type="ARBA" id="ARBA00022448"/>
    </source>
</evidence>
<reference evidence="8" key="2">
    <citation type="submission" date="2007-04" db="EMBL/GenBank/DDBJ databases">
        <title>Complete genome sequence of the nitrogen-fixing bacterium Azorhizobium caulinodans ORS571.</title>
        <authorList>
            <person name="Lee K.B."/>
            <person name="Backer P.D."/>
            <person name="Aono T."/>
            <person name="Liu C.T."/>
            <person name="Suzuki S."/>
            <person name="Suzuki T."/>
            <person name="Kaneko T."/>
            <person name="Yamada M."/>
            <person name="Tabata S."/>
            <person name="Kupfer D.M."/>
            <person name="Najar F.Z."/>
            <person name="Wiley G.B."/>
            <person name="Roe B."/>
            <person name="Binnewies T."/>
            <person name="Ussery D."/>
            <person name="Vereecke D."/>
            <person name="Gevers D."/>
            <person name="Holsters M."/>
            <person name="Oyaizu H."/>
        </authorList>
    </citation>
    <scope>NUCLEOTIDE SEQUENCE [LARGE SCALE GENOMIC DNA]</scope>
    <source>
        <strain evidence="8">ATCC 43989 / DSM 5975 / JCM 20966 / LMG 6465 / NBRC 14845 / NCIMB 13405 / ORS 571</strain>
    </source>
</reference>
<accession>A8I0A4</accession>
<dbReference type="GO" id="GO:0022857">
    <property type="term" value="F:transmembrane transporter activity"/>
    <property type="evidence" value="ECO:0007669"/>
    <property type="project" value="InterPro"/>
</dbReference>
<dbReference type="InterPro" id="IPR050093">
    <property type="entry name" value="ABC_SmlMolc_Importer"/>
</dbReference>